<reference evidence="6 7" key="1">
    <citation type="submission" date="2019-03" db="EMBL/GenBank/DDBJ databases">
        <title>Seongchinamella monodicae gen. nov., sp. nov., a novel member of the Gammaproteobacteria isolated from a tidal mudflat of beach.</title>
        <authorList>
            <person name="Yang H.G."/>
            <person name="Kang J.W."/>
            <person name="Lee S.D."/>
        </authorList>
    </citation>
    <scope>NUCLEOTIDE SEQUENCE [LARGE SCALE GENOMIC DNA]</scope>
    <source>
        <strain evidence="6 7">GH4-78</strain>
    </source>
</reference>
<evidence type="ECO:0000256" key="1">
    <source>
        <dbReference type="ARBA" id="ARBA00005495"/>
    </source>
</evidence>
<keyword evidence="7" id="KW-1185">Reference proteome</keyword>
<comment type="similarity">
    <text evidence="1">Belongs to the Gfa family.</text>
</comment>
<keyword evidence="3" id="KW-0862">Zinc</keyword>
<keyword evidence="2" id="KW-0479">Metal-binding</keyword>
<comment type="caution">
    <text evidence="6">The sequence shown here is derived from an EMBL/GenBank/DDBJ whole genome shotgun (WGS) entry which is preliminary data.</text>
</comment>
<dbReference type="GO" id="GO:0016846">
    <property type="term" value="F:carbon-sulfur lyase activity"/>
    <property type="evidence" value="ECO:0007669"/>
    <property type="project" value="InterPro"/>
</dbReference>
<dbReference type="PANTHER" id="PTHR33337">
    <property type="entry name" value="GFA DOMAIN-CONTAINING PROTEIN"/>
    <property type="match status" value="1"/>
</dbReference>
<dbReference type="InterPro" id="IPR011057">
    <property type="entry name" value="Mss4-like_sf"/>
</dbReference>
<dbReference type="Proteomes" id="UP000295554">
    <property type="component" value="Unassembled WGS sequence"/>
</dbReference>
<dbReference type="Pfam" id="PF04828">
    <property type="entry name" value="GFA"/>
    <property type="match status" value="1"/>
</dbReference>
<evidence type="ECO:0000256" key="4">
    <source>
        <dbReference type="ARBA" id="ARBA00023239"/>
    </source>
</evidence>
<sequence length="140" mass="15431">MKQQAKCLCGKVSITVSGKPELSIVCNCTNCQRRTGSPFAAILYFPDNQVVAQSGETKSYQFRVESGNTNTTFFCPDCGSTVFFRVDLFQGQTGIAAGCFNDPDIPMPAASAWTKSKYRWVQFPEDLLLLEKQVPSHTSV</sequence>
<dbReference type="PANTHER" id="PTHR33337:SF40">
    <property type="entry name" value="CENP-V_GFA DOMAIN-CONTAINING PROTEIN-RELATED"/>
    <property type="match status" value="1"/>
</dbReference>
<accession>A0A4R5LRL1</accession>
<evidence type="ECO:0000256" key="2">
    <source>
        <dbReference type="ARBA" id="ARBA00022723"/>
    </source>
</evidence>
<dbReference type="OrthoDB" id="9786619at2"/>
<evidence type="ECO:0000256" key="3">
    <source>
        <dbReference type="ARBA" id="ARBA00022833"/>
    </source>
</evidence>
<protein>
    <submittedName>
        <fullName evidence="6">GFA family protein</fullName>
    </submittedName>
</protein>
<keyword evidence="4" id="KW-0456">Lyase</keyword>
<dbReference type="SUPFAM" id="SSF51316">
    <property type="entry name" value="Mss4-like"/>
    <property type="match status" value="1"/>
</dbReference>
<dbReference type="RefSeq" id="WP_133211407.1">
    <property type="nucleotide sequence ID" value="NZ_SMSE01000002.1"/>
</dbReference>
<feature type="domain" description="CENP-V/GFA" evidence="5">
    <location>
        <begin position="3"/>
        <end position="114"/>
    </location>
</feature>
<name>A0A4R5LRL1_9GAMM</name>
<dbReference type="EMBL" id="SMSE01000002">
    <property type="protein sequence ID" value="TDG13436.1"/>
    <property type="molecule type" value="Genomic_DNA"/>
</dbReference>
<dbReference type="GO" id="GO:0046872">
    <property type="term" value="F:metal ion binding"/>
    <property type="evidence" value="ECO:0007669"/>
    <property type="project" value="UniProtKB-KW"/>
</dbReference>
<proteinExistence type="inferred from homology"/>
<organism evidence="6 7">
    <name type="scientific">Seongchinamella unica</name>
    <dbReference type="NCBI Taxonomy" id="2547392"/>
    <lineage>
        <taxon>Bacteria</taxon>
        <taxon>Pseudomonadati</taxon>
        <taxon>Pseudomonadota</taxon>
        <taxon>Gammaproteobacteria</taxon>
        <taxon>Cellvibrionales</taxon>
        <taxon>Halieaceae</taxon>
        <taxon>Seongchinamella</taxon>
    </lineage>
</organism>
<dbReference type="InterPro" id="IPR006913">
    <property type="entry name" value="CENP-V/GFA"/>
</dbReference>
<dbReference type="PROSITE" id="PS51891">
    <property type="entry name" value="CENP_V_GFA"/>
    <property type="match status" value="1"/>
</dbReference>
<dbReference type="Gene3D" id="3.90.1590.10">
    <property type="entry name" value="glutathione-dependent formaldehyde- activating enzyme (gfa)"/>
    <property type="match status" value="1"/>
</dbReference>
<evidence type="ECO:0000259" key="5">
    <source>
        <dbReference type="PROSITE" id="PS51891"/>
    </source>
</evidence>
<gene>
    <name evidence="6" type="ORF">E2F43_07810</name>
</gene>
<evidence type="ECO:0000313" key="6">
    <source>
        <dbReference type="EMBL" id="TDG13436.1"/>
    </source>
</evidence>
<dbReference type="AlphaFoldDB" id="A0A4R5LRL1"/>
<evidence type="ECO:0000313" key="7">
    <source>
        <dbReference type="Proteomes" id="UP000295554"/>
    </source>
</evidence>